<feature type="domain" description="Methyl-accepting transducer" evidence="4">
    <location>
        <begin position="37"/>
        <end position="90"/>
    </location>
</feature>
<protein>
    <submittedName>
        <fullName evidence="5">Methyl-accepting chemotaxis protein</fullName>
    </submittedName>
</protein>
<keyword evidence="6" id="KW-1185">Reference proteome</keyword>
<reference evidence="5 6" key="1">
    <citation type="submission" date="2018-07" db="EMBL/GenBank/DDBJ databases">
        <authorList>
            <person name="Quirk P.G."/>
            <person name="Krulwich T.A."/>
        </authorList>
    </citation>
    <scope>NUCLEOTIDE SEQUENCE [LARGE SCALE GENOMIC DNA]</scope>
    <source>
        <strain evidence="5 6">CC-BB4</strain>
    </source>
</reference>
<dbReference type="PANTHER" id="PTHR32089:SF112">
    <property type="entry name" value="LYSOZYME-LIKE PROTEIN-RELATED"/>
    <property type="match status" value="1"/>
</dbReference>
<dbReference type="AlphaFoldDB" id="A0A345ZRP7"/>
<dbReference type="Proteomes" id="UP000254889">
    <property type="component" value="Chromosome"/>
</dbReference>
<dbReference type="Pfam" id="PF00015">
    <property type="entry name" value="MCPsignal"/>
    <property type="match status" value="1"/>
</dbReference>
<dbReference type="InterPro" id="IPR004090">
    <property type="entry name" value="Chemotax_Me-accpt_rcpt"/>
</dbReference>
<dbReference type="PROSITE" id="PS50111">
    <property type="entry name" value="CHEMOTAXIS_TRANSDUC_2"/>
    <property type="match status" value="1"/>
</dbReference>
<comment type="similarity">
    <text evidence="2">Belongs to the methyl-accepting chemotaxis (MCP) protein family.</text>
</comment>
<evidence type="ECO:0000256" key="2">
    <source>
        <dbReference type="ARBA" id="ARBA00029447"/>
    </source>
</evidence>
<dbReference type="Gene3D" id="1.10.287.950">
    <property type="entry name" value="Methyl-accepting chemotaxis protein"/>
    <property type="match status" value="1"/>
</dbReference>
<dbReference type="Gene3D" id="3.30.450.20">
    <property type="entry name" value="PAS domain"/>
    <property type="match status" value="1"/>
</dbReference>
<dbReference type="GO" id="GO:0007165">
    <property type="term" value="P:signal transduction"/>
    <property type="evidence" value="ECO:0007669"/>
    <property type="project" value="UniProtKB-KW"/>
</dbReference>
<evidence type="ECO:0000256" key="3">
    <source>
        <dbReference type="PROSITE-ProRule" id="PRU00284"/>
    </source>
</evidence>
<proteinExistence type="inferred from homology"/>
<organism evidence="5 6">
    <name type="scientific">Pseudolabrys taiwanensis</name>
    <dbReference type="NCBI Taxonomy" id="331696"/>
    <lineage>
        <taxon>Bacteria</taxon>
        <taxon>Pseudomonadati</taxon>
        <taxon>Pseudomonadota</taxon>
        <taxon>Alphaproteobacteria</taxon>
        <taxon>Hyphomicrobiales</taxon>
        <taxon>Xanthobacteraceae</taxon>
        <taxon>Pseudolabrys</taxon>
    </lineage>
</organism>
<dbReference type="OrthoDB" id="9814866at2"/>
<dbReference type="EMBL" id="CP031417">
    <property type="protein sequence ID" value="AXK79594.1"/>
    <property type="molecule type" value="Genomic_DNA"/>
</dbReference>
<sequence length="371" mass="39600">MAQLDHAGAAGEDSSDVSALTARLTAEVNQIACDKASAIRGITADMKMLSLNALVESARAGEQGRGFAVVAKEVSDVGHRIETIARELESELVKRTGALMKSIGQMADRSTGERMVDLSLNAIELMDRNLYERTCDVRWWATDSAVVDCATAPDPANGAHASERLGVILGAYTVYLDLWLCSLDGTILANGRPDKFKVKGRNVSGAAWFRDALALKSGDEYVAGDVERQSLLNNAQVATYCASVRSKGQSRGKPLGILAIHFDWETQARAIVQGVRVNDDAARVLLVDADFRVIASSDGQGLLTERFPLAAAKRSSGYYQDASGAVVAFHVTPGYETYKGLGWYGVIVRRAQGPAARESSVQTTSSGPVAA</sequence>
<dbReference type="PRINTS" id="PR00260">
    <property type="entry name" value="CHEMTRNSDUCR"/>
</dbReference>
<evidence type="ECO:0000259" key="4">
    <source>
        <dbReference type="PROSITE" id="PS50111"/>
    </source>
</evidence>
<accession>A0A345ZRP7</accession>
<name>A0A345ZRP7_9HYPH</name>
<dbReference type="KEGG" id="ptaw:DW352_03085"/>
<gene>
    <name evidence="5" type="ORF">DW352_03085</name>
</gene>
<evidence type="ECO:0000256" key="1">
    <source>
        <dbReference type="ARBA" id="ARBA00023224"/>
    </source>
</evidence>
<dbReference type="GO" id="GO:0006935">
    <property type="term" value="P:chemotaxis"/>
    <property type="evidence" value="ECO:0007669"/>
    <property type="project" value="InterPro"/>
</dbReference>
<evidence type="ECO:0000313" key="6">
    <source>
        <dbReference type="Proteomes" id="UP000254889"/>
    </source>
</evidence>
<evidence type="ECO:0000313" key="5">
    <source>
        <dbReference type="EMBL" id="AXK79594.1"/>
    </source>
</evidence>
<dbReference type="RefSeq" id="WP_115688440.1">
    <property type="nucleotide sequence ID" value="NZ_CP031417.1"/>
</dbReference>
<dbReference type="PANTHER" id="PTHR32089">
    <property type="entry name" value="METHYL-ACCEPTING CHEMOTAXIS PROTEIN MCPB"/>
    <property type="match status" value="1"/>
</dbReference>
<dbReference type="GO" id="GO:0016020">
    <property type="term" value="C:membrane"/>
    <property type="evidence" value="ECO:0007669"/>
    <property type="project" value="InterPro"/>
</dbReference>
<dbReference type="InterPro" id="IPR004089">
    <property type="entry name" value="MCPsignal_dom"/>
</dbReference>
<dbReference type="GO" id="GO:0004888">
    <property type="term" value="F:transmembrane signaling receptor activity"/>
    <property type="evidence" value="ECO:0007669"/>
    <property type="project" value="InterPro"/>
</dbReference>
<dbReference type="SUPFAM" id="SSF58104">
    <property type="entry name" value="Methyl-accepting chemotaxis protein (MCP) signaling domain"/>
    <property type="match status" value="1"/>
</dbReference>
<keyword evidence="1 3" id="KW-0807">Transducer</keyword>